<reference evidence="1 2" key="1">
    <citation type="submission" date="2019-08" db="EMBL/GenBank/DDBJ databases">
        <title>Selenomonas sp. mPRGC5 and Selenomonas sp. mPRGC8 isolated from ruminal fluid of dairy goat (Capra hircus).</title>
        <authorList>
            <person name="Poothong S."/>
            <person name="Nuengjamnong C."/>
            <person name="Tanasupawat S."/>
        </authorList>
    </citation>
    <scope>NUCLEOTIDE SEQUENCE [LARGE SCALE GENOMIC DNA]</scope>
    <source>
        <strain evidence="2">mPRGC5</strain>
    </source>
</reference>
<name>A0A5D6WAK0_9FIRM</name>
<sequence>MHRKNRRDIGLIVADMVERDNYNAKKQKRASILPYSKKKSRWVPGYCKLCREAYSFITHEHAAKHGFTSPDEMAKSNIVCPIGLRHKEAITRGKLE</sequence>
<organism evidence="1 2">
    <name type="scientific">Selenomonas ruminis</name>
    <dbReference type="NCBI Taxonomy" id="2593411"/>
    <lineage>
        <taxon>Bacteria</taxon>
        <taxon>Bacillati</taxon>
        <taxon>Bacillota</taxon>
        <taxon>Negativicutes</taxon>
        <taxon>Selenomonadales</taxon>
        <taxon>Selenomonadaceae</taxon>
        <taxon>Selenomonas</taxon>
    </lineage>
</organism>
<accession>A0A5D6WAK0</accession>
<dbReference type="OrthoDB" id="1667313at2"/>
<dbReference type="Proteomes" id="UP000323646">
    <property type="component" value="Unassembled WGS sequence"/>
</dbReference>
<evidence type="ECO:0000313" key="1">
    <source>
        <dbReference type="EMBL" id="TYZ24957.1"/>
    </source>
</evidence>
<keyword evidence="2" id="KW-1185">Reference proteome</keyword>
<comment type="caution">
    <text evidence="1">The sequence shown here is derived from an EMBL/GenBank/DDBJ whole genome shotgun (WGS) entry which is preliminary data.</text>
</comment>
<evidence type="ECO:0000313" key="2">
    <source>
        <dbReference type="Proteomes" id="UP000323646"/>
    </source>
</evidence>
<protein>
    <submittedName>
        <fullName evidence="1">Uncharacterized protein</fullName>
    </submittedName>
</protein>
<proteinExistence type="predicted"/>
<dbReference type="RefSeq" id="WP_149170576.1">
    <property type="nucleotide sequence ID" value="NZ_VTOY01000001.1"/>
</dbReference>
<dbReference type="EMBL" id="VTOY01000001">
    <property type="protein sequence ID" value="TYZ24957.1"/>
    <property type="molecule type" value="Genomic_DNA"/>
</dbReference>
<gene>
    <name evidence="1" type="ORF">FZ040_02660</name>
</gene>
<dbReference type="AlphaFoldDB" id="A0A5D6WAK0"/>